<comment type="caution">
    <text evidence="3">The sequence shown here is derived from an EMBL/GenBank/DDBJ whole genome shotgun (WGS) entry which is preliminary data.</text>
</comment>
<keyword evidence="4" id="KW-1185">Reference proteome</keyword>
<reference evidence="3 4" key="1">
    <citation type="journal article" date="2022" name="Gigascience">
        <title>A chromosome-level genome assembly and annotation of the desert horned lizard, Phrynosoma platyrhinos, provides insight into chromosomal rearrangements among reptiles.</title>
        <authorList>
            <person name="Koochekian N."/>
            <person name="Ascanio A."/>
            <person name="Farleigh K."/>
            <person name="Card D.C."/>
            <person name="Schield D.R."/>
            <person name="Castoe T.A."/>
            <person name="Jezkova T."/>
        </authorList>
    </citation>
    <scope>NUCLEOTIDE SEQUENCE [LARGE SCALE GENOMIC DNA]</scope>
    <source>
        <strain evidence="3">NK-2021</strain>
    </source>
</reference>
<sequence length="1104" mass="124137">MAEVAGPGAEIGGILVQVQEDLHQLKQKLREISHDWEGVDAQILETAIEKTESGLKKHAEEYLKAANRTVLTISRSVNEDLCPRQISKWGIPLETSQKEITFPEKPANTLATTWHGRLPPHTSAGSKHKLSMMLKVLYDPRNPCHRNVLNENYGVTLPLINRRKTPSFFAVAFALVLMKGISVVEIIEHPLMVKLNTCVVPPLSFCAKNEAPTRKIAKGVTVGSLSIAPPSFPLNNVCTVFPVSETDSKKGILNLIERGLIPRAARITLEKPLVLPRPVPLHEFHTKHRKTAADEGADSKKAEDGPCPYEKPARISSYTKKESKGRGSIAPPPSCISIIPPKKSREQLNLAVQKQETGIHSTLPPKAFQKLVEFDIPVRKGSIDYESSELQGFKRHCCLFWGSILSFLEQVAILLKDYAVPFAIIKGKKVMEIIPDFELNQKPTRKELLSVIKNASTVRKLLSRPGQRYKGQNGTEVAATKIQATWRCYKQRKAYIQFRRHQWASGVIAISWLVHIHMRRVRKILKDSRQRHLENFYIRAKHLAANWNRIRTSRRTIIHIPSLGYAQSIREATPDFAIHQGSQIGRLCEIQDPNVDVIYVCPFEMSEEMLQYYNKLLGLQTAVRSGNPEDIADLQDRFKILTPEAINSFPDRPMSLATFLKYSPKTIKRIGHLIRGKEAYVVGGLLGQDDLEVADALDVPILGPDPEVAHLYTSKSGSKRIFAAAQVPVPPGRYDIYSRQQMVEVLSQLIIDYPEVKRWVFKVDHDFGGSGTAFCDILTHLRCHPWILKESRRYGPEIWRKRWAHEPALAKISQELPGLLAQHAQAVNEKRFPTWGKFLQTFVRQGGVIEAFPPSDSITSITVDMLIDPTGEITVVSCGDQFHANGPFRSTGTTVPQSSVEPQVLNSLCFKIGEACKNRGVVGYFSIDFVTFIHPKTMGQQVWAIDLDLHYSDHLASTQLLLYVTNGTLDCSLSRFQVQVIPPKPKSRHASKEAPKPGPIVSRYVIMSTSIMHANLSIIYYSVFLQMCKAHGIGYDLQGVLMTFAQHLFIIYQELSAPNMHAETNFKEAVQDVERILGVTEQNKLKFEKEEEEEEATKAQTSKK</sequence>
<dbReference type="PANTHER" id="PTHR14465:SF0">
    <property type="entry name" value="IQ DOMAIN-CONTAINING PROTEIN H"/>
    <property type="match status" value="1"/>
</dbReference>
<dbReference type="Proteomes" id="UP000826234">
    <property type="component" value="Unassembled WGS sequence"/>
</dbReference>
<dbReference type="InterPro" id="IPR038752">
    <property type="entry name" value="IQCH"/>
</dbReference>
<dbReference type="Pfam" id="PF00612">
    <property type="entry name" value="IQ"/>
    <property type="match status" value="1"/>
</dbReference>
<dbReference type="Pfam" id="PF24923">
    <property type="entry name" value="ATP-grasp_IQCH"/>
    <property type="match status" value="1"/>
</dbReference>
<dbReference type="InterPro" id="IPR056855">
    <property type="entry name" value="ATP-grasp_IQCH"/>
</dbReference>
<feature type="domain" description="IQCH-like ATP-grasp" evidence="2">
    <location>
        <begin position="706"/>
        <end position="972"/>
    </location>
</feature>
<protein>
    <recommendedName>
        <fullName evidence="2">IQCH-like ATP-grasp domain-containing protein</fullName>
    </recommendedName>
</protein>
<accession>A0ABQ7SS08</accession>
<proteinExistence type="predicted"/>
<name>A0ABQ7SS08_PHRPL</name>
<dbReference type="PROSITE" id="PS50096">
    <property type="entry name" value="IQ"/>
    <property type="match status" value="1"/>
</dbReference>
<dbReference type="PANTHER" id="PTHR14465">
    <property type="entry name" value="IQ DOMAIN-CONTAINING PROTEIN H"/>
    <property type="match status" value="1"/>
</dbReference>
<dbReference type="SMART" id="SM00015">
    <property type="entry name" value="IQ"/>
    <property type="match status" value="1"/>
</dbReference>
<feature type="region of interest" description="Disordered" evidence="1">
    <location>
        <begin position="285"/>
        <end position="340"/>
    </location>
</feature>
<dbReference type="InterPro" id="IPR000048">
    <property type="entry name" value="IQ_motif_EF-hand-BS"/>
</dbReference>
<evidence type="ECO:0000313" key="3">
    <source>
        <dbReference type="EMBL" id="KAH0620109.1"/>
    </source>
</evidence>
<evidence type="ECO:0000256" key="1">
    <source>
        <dbReference type="SAM" id="MobiDB-lite"/>
    </source>
</evidence>
<dbReference type="EMBL" id="JAIPUX010003439">
    <property type="protein sequence ID" value="KAH0620109.1"/>
    <property type="molecule type" value="Genomic_DNA"/>
</dbReference>
<dbReference type="CDD" id="cd23767">
    <property type="entry name" value="IQCD"/>
    <property type="match status" value="1"/>
</dbReference>
<dbReference type="Gene3D" id="1.20.5.190">
    <property type="match status" value="1"/>
</dbReference>
<feature type="compositionally biased region" description="Basic and acidic residues" evidence="1">
    <location>
        <begin position="291"/>
        <end position="304"/>
    </location>
</feature>
<gene>
    <name evidence="3" type="ORF">JD844_014720</name>
</gene>
<organism evidence="3 4">
    <name type="scientific">Phrynosoma platyrhinos</name>
    <name type="common">Desert horned lizard</name>
    <dbReference type="NCBI Taxonomy" id="52577"/>
    <lineage>
        <taxon>Eukaryota</taxon>
        <taxon>Metazoa</taxon>
        <taxon>Chordata</taxon>
        <taxon>Craniata</taxon>
        <taxon>Vertebrata</taxon>
        <taxon>Euteleostomi</taxon>
        <taxon>Lepidosauria</taxon>
        <taxon>Squamata</taxon>
        <taxon>Bifurcata</taxon>
        <taxon>Unidentata</taxon>
        <taxon>Episquamata</taxon>
        <taxon>Toxicofera</taxon>
        <taxon>Iguania</taxon>
        <taxon>Phrynosomatidae</taxon>
        <taxon>Phrynosomatinae</taxon>
        <taxon>Phrynosoma</taxon>
    </lineage>
</organism>
<evidence type="ECO:0000259" key="2">
    <source>
        <dbReference type="Pfam" id="PF24923"/>
    </source>
</evidence>
<evidence type="ECO:0000313" key="4">
    <source>
        <dbReference type="Proteomes" id="UP000826234"/>
    </source>
</evidence>